<evidence type="ECO:0000256" key="5">
    <source>
        <dbReference type="ARBA" id="ARBA00022729"/>
    </source>
</evidence>
<evidence type="ECO:0000256" key="2">
    <source>
        <dbReference type="ARBA" id="ARBA00004834"/>
    </source>
</evidence>
<gene>
    <name evidence="10" type="ORF">K450DRAFT_270567</name>
</gene>
<evidence type="ECO:0000256" key="6">
    <source>
        <dbReference type="ARBA" id="ARBA00022801"/>
    </source>
</evidence>
<dbReference type="InterPro" id="IPR013780">
    <property type="entry name" value="Glyco_hydro_b"/>
</dbReference>
<dbReference type="Pfam" id="PF22848">
    <property type="entry name" value="ASD1_dom"/>
    <property type="match status" value="1"/>
</dbReference>
<feature type="signal peptide" evidence="8">
    <location>
        <begin position="1"/>
        <end position="24"/>
    </location>
</feature>
<comment type="caution">
    <text evidence="10">The sequence shown here is derived from an EMBL/GenBank/DDBJ whole genome shotgun (WGS) entry which is preliminary data.</text>
</comment>
<organism evidence="10 11">
    <name type="scientific">Umbelopsis ramanniana AG</name>
    <dbReference type="NCBI Taxonomy" id="1314678"/>
    <lineage>
        <taxon>Eukaryota</taxon>
        <taxon>Fungi</taxon>
        <taxon>Fungi incertae sedis</taxon>
        <taxon>Mucoromycota</taxon>
        <taxon>Mucoromycotina</taxon>
        <taxon>Umbelopsidomycetes</taxon>
        <taxon>Umbelopsidales</taxon>
        <taxon>Umbelopsidaceae</taxon>
        <taxon>Umbelopsis</taxon>
    </lineage>
</organism>
<feature type="domain" description="Alpha-L-arabinofuranosidase C-terminal" evidence="9">
    <location>
        <begin position="446"/>
        <end position="629"/>
    </location>
</feature>
<keyword evidence="6" id="KW-0378">Hydrolase</keyword>
<dbReference type="Gene3D" id="2.60.40.1180">
    <property type="entry name" value="Golgi alpha-mannosidase II"/>
    <property type="match status" value="1"/>
</dbReference>
<evidence type="ECO:0000259" key="9">
    <source>
        <dbReference type="SMART" id="SM00813"/>
    </source>
</evidence>
<dbReference type="InterPro" id="IPR055235">
    <property type="entry name" value="ASD1_cat"/>
</dbReference>
<keyword evidence="5 8" id="KW-0732">Signal</keyword>
<dbReference type="SUPFAM" id="SSF51011">
    <property type="entry name" value="Glycosyl hydrolase domain"/>
    <property type="match status" value="1"/>
</dbReference>
<keyword evidence="7" id="KW-0325">Glycoprotein</keyword>
<evidence type="ECO:0000256" key="4">
    <source>
        <dbReference type="ARBA" id="ARBA00012670"/>
    </source>
</evidence>
<comment type="pathway">
    <text evidence="2">Glycan metabolism; L-arabinan degradation.</text>
</comment>
<accession>A0AAD5EBV6</accession>
<protein>
    <recommendedName>
        <fullName evidence="4">non-reducing end alpha-L-arabinofuranosidase</fullName>
        <ecNumber evidence="4">3.2.1.55</ecNumber>
    </recommendedName>
</protein>
<dbReference type="InterPro" id="IPR010720">
    <property type="entry name" value="Alpha-L-AF_C"/>
</dbReference>
<sequence>MKYSTLALGLVSSFGLAWINTVQANISLTIRQDIAGNVSFPTLYGYMYEDINHSGDGGIYAEMIRNRAFQMNDTGGAPDLAHYSSVNGGGSSSTIKLDSAVPLNDVLTHTLRLDITQVKQGGRAGFSNEGWEGIRIQPGEKYMASFFAKSSKYTGPLTVSIESSSGTVLAKATVPSIGSSFKKYTIELAPSVKTTTTDNVFVISTSSTNASGSIWFDVISLFPPTFKNRANGLRTDLGQILADTKPSFFRFPGGNNIEGVNAQSRWKWNETIGPIETRPGRLGDWGYMNTDGQGLLEYLEMCEDLNMEPVLAVWAGYSLDQKSIAEADLGPYVQDTLNELEYVMGSTKTKYGALRASHGHAEPFDLKYVEVGNEDFFSTTYDYRYKAWYTAIKKAYPKLQIIATGGETSSPMETLDDHYYLSGPDMVADYNKYDNHPRNGTTIMVGEYATNINGCCGTSPANVQAAVADAVFASGLERNSDLVQFAAYAPTFTRDGQAQWNPDLIGFNTEQVWGTPSYYVQQMWSANRADMILQVDAANGNLGPLYWVAGSKNSTKQVFLKVANYGSSSQTASINLKGSRVHSQGVSIVLSGGVNDTNSAASPKNVVPKTSTFNIAGGNTFNFTFPAWSASVLLLHNM</sequence>
<dbReference type="InterPro" id="IPR051563">
    <property type="entry name" value="Glycosyl_Hydrolase_51"/>
</dbReference>
<dbReference type="RefSeq" id="XP_051446087.1">
    <property type="nucleotide sequence ID" value="XM_051592970.1"/>
</dbReference>
<dbReference type="GO" id="GO:0046373">
    <property type="term" value="P:L-arabinose metabolic process"/>
    <property type="evidence" value="ECO:0007669"/>
    <property type="project" value="InterPro"/>
</dbReference>
<dbReference type="InterPro" id="IPR017853">
    <property type="entry name" value="GH"/>
</dbReference>
<evidence type="ECO:0000313" key="10">
    <source>
        <dbReference type="EMBL" id="KAI8581083.1"/>
    </source>
</evidence>
<dbReference type="EMBL" id="MU620908">
    <property type="protein sequence ID" value="KAI8581083.1"/>
    <property type="molecule type" value="Genomic_DNA"/>
</dbReference>
<comment type="catalytic activity">
    <reaction evidence="1">
        <text>Hydrolysis of terminal non-reducing alpha-L-arabinofuranoside residues in alpha-L-arabinosides.</text>
        <dbReference type="EC" id="3.2.1.55"/>
    </reaction>
</comment>
<evidence type="ECO:0000256" key="8">
    <source>
        <dbReference type="SAM" id="SignalP"/>
    </source>
</evidence>
<dbReference type="PANTHER" id="PTHR31776">
    <property type="entry name" value="ALPHA-L-ARABINOFURANOSIDASE 1"/>
    <property type="match status" value="1"/>
</dbReference>
<proteinExistence type="inferred from homology"/>
<evidence type="ECO:0000256" key="1">
    <source>
        <dbReference type="ARBA" id="ARBA00001462"/>
    </source>
</evidence>
<keyword evidence="11" id="KW-1185">Reference proteome</keyword>
<dbReference type="Pfam" id="PF06964">
    <property type="entry name" value="Alpha-L-AF_C"/>
    <property type="match status" value="1"/>
</dbReference>
<dbReference type="SMART" id="SM00813">
    <property type="entry name" value="Alpha-L-AF_C"/>
    <property type="match status" value="1"/>
</dbReference>
<name>A0AAD5EBV6_UMBRA</name>
<dbReference type="Gene3D" id="3.20.20.80">
    <property type="entry name" value="Glycosidases"/>
    <property type="match status" value="1"/>
</dbReference>
<feature type="chain" id="PRO_5042282704" description="non-reducing end alpha-L-arabinofuranosidase" evidence="8">
    <location>
        <begin position="25"/>
        <end position="638"/>
    </location>
</feature>
<dbReference type="EC" id="3.2.1.55" evidence="4"/>
<dbReference type="GeneID" id="75918312"/>
<dbReference type="SUPFAM" id="SSF51445">
    <property type="entry name" value="(Trans)glycosidases"/>
    <property type="match status" value="1"/>
</dbReference>
<evidence type="ECO:0000256" key="7">
    <source>
        <dbReference type="ARBA" id="ARBA00023180"/>
    </source>
</evidence>
<dbReference type="GO" id="GO:0046556">
    <property type="term" value="F:alpha-L-arabinofuranosidase activity"/>
    <property type="evidence" value="ECO:0007669"/>
    <property type="project" value="UniProtKB-EC"/>
</dbReference>
<dbReference type="PANTHER" id="PTHR31776:SF0">
    <property type="entry name" value="ALPHA-L-ARABINOFURANOSIDASE 1"/>
    <property type="match status" value="1"/>
</dbReference>
<dbReference type="Proteomes" id="UP001206595">
    <property type="component" value="Unassembled WGS sequence"/>
</dbReference>
<comment type="similarity">
    <text evidence="3">Belongs to the glycosyl hydrolase 51 family.</text>
</comment>
<evidence type="ECO:0000313" key="11">
    <source>
        <dbReference type="Proteomes" id="UP001206595"/>
    </source>
</evidence>
<reference evidence="10" key="1">
    <citation type="submission" date="2021-06" db="EMBL/GenBank/DDBJ databases">
        <authorList>
            <consortium name="DOE Joint Genome Institute"/>
            <person name="Mondo S.J."/>
            <person name="Amses K.R."/>
            <person name="Simmons D.R."/>
            <person name="Longcore J.E."/>
            <person name="Seto K."/>
            <person name="Alves G.H."/>
            <person name="Bonds A.E."/>
            <person name="Quandt C.A."/>
            <person name="Davis W.J."/>
            <person name="Chang Y."/>
            <person name="Letcher P.M."/>
            <person name="Powell M.J."/>
            <person name="Kuo A."/>
            <person name="Labutti K."/>
            <person name="Pangilinan J."/>
            <person name="Andreopoulos W."/>
            <person name="Tritt A."/>
            <person name="Riley R."/>
            <person name="Hundley H."/>
            <person name="Johnson J."/>
            <person name="Lipzen A."/>
            <person name="Barry K."/>
            <person name="Berbee M.L."/>
            <person name="Buchler N.E."/>
            <person name="Grigoriev I.V."/>
            <person name="Spatafora J.W."/>
            <person name="Stajich J.E."/>
            <person name="James T.Y."/>
        </authorList>
    </citation>
    <scope>NUCLEOTIDE SEQUENCE</scope>
    <source>
        <strain evidence="10">AG</strain>
    </source>
</reference>
<evidence type="ECO:0000256" key="3">
    <source>
        <dbReference type="ARBA" id="ARBA00007186"/>
    </source>
</evidence>
<reference evidence="10" key="2">
    <citation type="journal article" date="2022" name="Proc. Natl. Acad. Sci. U.S.A.">
        <title>Diploid-dominant life cycles characterize the early evolution of Fungi.</title>
        <authorList>
            <person name="Amses K.R."/>
            <person name="Simmons D.R."/>
            <person name="Longcore J.E."/>
            <person name="Mondo S.J."/>
            <person name="Seto K."/>
            <person name="Jeronimo G.H."/>
            <person name="Bonds A.E."/>
            <person name="Quandt C.A."/>
            <person name="Davis W.J."/>
            <person name="Chang Y."/>
            <person name="Federici B.A."/>
            <person name="Kuo A."/>
            <person name="LaButti K."/>
            <person name="Pangilinan J."/>
            <person name="Andreopoulos W."/>
            <person name="Tritt A."/>
            <person name="Riley R."/>
            <person name="Hundley H."/>
            <person name="Johnson J."/>
            <person name="Lipzen A."/>
            <person name="Barry K."/>
            <person name="Lang B.F."/>
            <person name="Cuomo C.A."/>
            <person name="Buchler N.E."/>
            <person name="Grigoriev I.V."/>
            <person name="Spatafora J.W."/>
            <person name="Stajich J.E."/>
            <person name="James T.Y."/>
        </authorList>
    </citation>
    <scope>NUCLEOTIDE SEQUENCE</scope>
    <source>
        <strain evidence="10">AG</strain>
    </source>
</reference>
<dbReference type="AlphaFoldDB" id="A0AAD5EBV6"/>